<gene>
    <name evidence="4" type="ORF">ONZ51_g11932</name>
</gene>
<dbReference type="AlphaFoldDB" id="A0AAD7THK1"/>
<dbReference type="PANTHER" id="PTHR10366:SF564">
    <property type="entry name" value="STEROL-4-ALPHA-CARBOXYLATE 3-DEHYDROGENASE, DECARBOXYLATING"/>
    <property type="match status" value="1"/>
</dbReference>
<dbReference type="InterPro" id="IPR050425">
    <property type="entry name" value="NAD(P)_dehydrat-like"/>
</dbReference>
<evidence type="ECO:0000256" key="2">
    <source>
        <dbReference type="ARBA" id="ARBA00023445"/>
    </source>
</evidence>
<comment type="caution">
    <text evidence="4">The sequence shown here is derived from an EMBL/GenBank/DDBJ whole genome shotgun (WGS) entry which is preliminary data.</text>
</comment>
<dbReference type="Gene3D" id="3.40.50.720">
    <property type="entry name" value="NAD(P)-binding Rossmann-like Domain"/>
    <property type="match status" value="1"/>
</dbReference>
<organism evidence="4 5">
    <name type="scientific">Trametes cubensis</name>
    <dbReference type="NCBI Taxonomy" id="1111947"/>
    <lineage>
        <taxon>Eukaryota</taxon>
        <taxon>Fungi</taxon>
        <taxon>Dikarya</taxon>
        <taxon>Basidiomycota</taxon>
        <taxon>Agaricomycotina</taxon>
        <taxon>Agaricomycetes</taxon>
        <taxon>Polyporales</taxon>
        <taxon>Polyporaceae</taxon>
        <taxon>Trametes</taxon>
    </lineage>
</organism>
<dbReference type="PANTHER" id="PTHR10366">
    <property type="entry name" value="NAD DEPENDENT EPIMERASE/DEHYDRATASE"/>
    <property type="match status" value="1"/>
</dbReference>
<dbReference type="EMBL" id="JAPEVG010000635">
    <property type="protein sequence ID" value="KAJ8456768.1"/>
    <property type="molecule type" value="Genomic_DNA"/>
</dbReference>
<feature type="domain" description="NAD-dependent epimerase/dehydratase" evidence="3">
    <location>
        <begin position="9"/>
        <end position="263"/>
    </location>
</feature>
<evidence type="ECO:0000256" key="1">
    <source>
        <dbReference type="ARBA" id="ARBA00023002"/>
    </source>
</evidence>
<dbReference type="InterPro" id="IPR001509">
    <property type="entry name" value="Epimerase_deHydtase"/>
</dbReference>
<reference evidence="4" key="1">
    <citation type="submission" date="2022-11" db="EMBL/GenBank/DDBJ databases">
        <title>Genome Sequence of Cubamyces cubensis.</title>
        <authorList>
            <person name="Buettner E."/>
        </authorList>
    </citation>
    <scope>NUCLEOTIDE SEQUENCE</scope>
    <source>
        <strain evidence="4">MPL-01</strain>
    </source>
</reference>
<accession>A0AAD7THK1</accession>
<dbReference type="GO" id="GO:0016616">
    <property type="term" value="F:oxidoreductase activity, acting on the CH-OH group of donors, NAD or NADP as acceptor"/>
    <property type="evidence" value="ECO:0007669"/>
    <property type="project" value="TreeGrafter"/>
</dbReference>
<dbReference type="SUPFAM" id="SSF51735">
    <property type="entry name" value="NAD(P)-binding Rossmann-fold domains"/>
    <property type="match status" value="1"/>
</dbReference>
<keyword evidence="1" id="KW-0560">Oxidoreductase</keyword>
<protein>
    <recommendedName>
        <fullName evidence="3">NAD-dependent epimerase/dehydratase domain-containing protein</fullName>
    </recommendedName>
</protein>
<evidence type="ECO:0000259" key="3">
    <source>
        <dbReference type="Pfam" id="PF01370"/>
    </source>
</evidence>
<dbReference type="Pfam" id="PF01370">
    <property type="entry name" value="Epimerase"/>
    <property type="match status" value="1"/>
</dbReference>
<name>A0AAD7THK1_9APHY</name>
<evidence type="ECO:0000313" key="5">
    <source>
        <dbReference type="Proteomes" id="UP001215151"/>
    </source>
</evidence>
<proteinExistence type="inferred from homology"/>
<dbReference type="Proteomes" id="UP001215151">
    <property type="component" value="Unassembled WGS sequence"/>
</dbReference>
<dbReference type="InterPro" id="IPR036291">
    <property type="entry name" value="NAD(P)-bd_dom_sf"/>
</dbReference>
<sequence>MPAISSGKVLITGANGFIATWAVKVFLDAGFSVRGTVRSPTKADHLKTMFSSHGDRLEFAIVPDMAAVHAFDEAVLGVDAIVHTASPVNLHTDKPEEVIDPAVNGTLGVMRSATSPNQRLSVKRIVFLSSCATILTRNAPEPRVYDESCWNDADVQEVEEKGRDASPLTKYSASKVLAERRAWEFYEEKKAELPWDFVVVNPPWVFGPTLHEVGGEPESLNSSNKVLYNAITKGVYSVPSNCWVDVRDLAYSLVLAVKTPAASGQRFIISHGPFTWEDFALTASKITNKAQAPPSYDPAQVTHKVVYNGRKAKEVLGITYHTLDGTVADLIEDWKTRGWL</sequence>
<comment type="similarity">
    <text evidence="2">Belongs to the NAD(P)-dependent epimerase/dehydratase family. Dihydroflavonol-4-reductase subfamily.</text>
</comment>
<keyword evidence="5" id="KW-1185">Reference proteome</keyword>
<evidence type="ECO:0000313" key="4">
    <source>
        <dbReference type="EMBL" id="KAJ8456768.1"/>
    </source>
</evidence>